<dbReference type="Proteomes" id="UP001150942">
    <property type="component" value="Unassembled WGS sequence"/>
</dbReference>
<accession>A0A9W9ML38</accession>
<protein>
    <submittedName>
        <fullName evidence="1">Uncharacterized protein</fullName>
    </submittedName>
</protein>
<reference evidence="1" key="1">
    <citation type="submission" date="2022-11" db="EMBL/GenBank/DDBJ databases">
        <authorList>
            <person name="Petersen C."/>
        </authorList>
    </citation>
    <scope>NUCLEOTIDE SEQUENCE</scope>
    <source>
        <strain evidence="1">IBT 20477</strain>
    </source>
</reference>
<proteinExistence type="predicted"/>
<evidence type="ECO:0000313" key="2">
    <source>
        <dbReference type="Proteomes" id="UP001150942"/>
    </source>
</evidence>
<name>A0A9W9ML38_9EURO</name>
<comment type="caution">
    <text evidence="1">The sequence shown here is derived from an EMBL/GenBank/DDBJ whole genome shotgun (WGS) entry which is preliminary data.</text>
</comment>
<keyword evidence="2" id="KW-1185">Reference proteome</keyword>
<gene>
    <name evidence="1" type="ORF">N7449_005435</name>
</gene>
<reference evidence="1" key="2">
    <citation type="journal article" date="2023" name="IMA Fungus">
        <title>Comparative genomic study of the Penicillium genus elucidates a diverse pangenome and 15 lateral gene transfer events.</title>
        <authorList>
            <person name="Petersen C."/>
            <person name="Sorensen T."/>
            <person name="Nielsen M.R."/>
            <person name="Sondergaard T.E."/>
            <person name="Sorensen J.L."/>
            <person name="Fitzpatrick D.A."/>
            <person name="Frisvad J.C."/>
            <person name="Nielsen K.L."/>
        </authorList>
    </citation>
    <scope>NUCLEOTIDE SEQUENCE</scope>
    <source>
        <strain evidence="1">IBT 20477</strain>
    </source>
</reference>
<evidence type="ECO:0000313" key="1">
    <source>
        <dbReference type="EMBL" id="KAJ5203356.1"/>
    </source>
</evidence>
<dbReference type="EMBL" id="JAPQKQ010000003">
    <property type="protein sequence ID" value="KAJ5203356.1"/>
    <property type="molecule type" value="Genomic_DNA"/>
</dbReference>
<organism evidence="1 2">
    <name type="scientific">Penicillium cf. viridicatum</name>
    <dbReference type="NCBI Taxonomy" id="2972119"/>
    <lineage>
        <taxon>Eukaryota</taxon>
        <taxon>Fungi</taxon>
        <taxon>Dikarya</taxon>
        <taxon>Ascomycota</taxon>
        <taxon>Pezizomycotina</taxon>
        <taxon>Eurotiomycetes</taxon>
        <taxon>Eurotiomycetidae</taxon>
        <taxon>Eurotiales</taxon>
        <taxon>Aspergillaceae</taxon>
        <taxon>Penicillium</taxon>
    </lineage>
</organism>
<sequence length="108" mass="11659">MYYTPIGLQARGLGDTKRPSPASRVAGASLSVTELVQLLAVCERCQKTKGPREECKYVTPSSRSCVQPPLIPNLPTPSASTFSLPEPSDVHEDAIDENFNEIVGDDVN</sequence>
<dbReference type="AlphaFoldDB" id="A0A9W9ML38"/>